<dbReference type="EMBL" id="KV424194">
    <property type="protein sequence ID" value="KZT50292.1"/>
    <property type="molecule type" value="Genomic_DNA"/>
</dbReference>
<gene>
    <name evidence="1" type="ORF">CALCODRAFT_504887</name>
</gene>
<dbReference type="Proteomes" id="UP000076842">
    <property type="component" value="Unassembled WGS sequence"/>
</dbReference>
<evidence type="ECO:0008006" key="3">
    <source>
        <dbReference type="Google" id="ProtNLM"/>
    </source>
</evidence>
<sequence>MSQADSLSYADKLTLRNALCNMQNLESLYCFVSLSTWNDVLDELAVNCPSVRELLLYINRGKESDWDESSAVRVLNGLNTVRALGIYIPNESFVTRAWCERFMSPALQTLGRSCRRLVHLTVGWTEYGLDGLLDLRLPCLHSFQLTIFLGRKPISVGSHHSVP</sequence>
<reference evidence="1 2" key="1">
    <citation type="journal article" date="2016" name="Mol. Biol. Evol.">
        <title>Comparative Genomics of Early-Diverging Mushroom-Forming Fungi Provides Insights into the Origins of Lignocellulose Decay Capabilities.</title>
        <authorList>
            <person name="Nagy L.G."/>
            <person name="Riley R."/>
            <person name="Tritt A."/>
            <person name="Adam C."/>
            <person name="Daum C."/>
            <person name="Floudas D."/>
            <person name="Sun H."/>
            <person name="Yadav J.S."/>
            <person name="Pangilinan J."/>
            <person name="Larsson K.H."/>
            <person name="Matsuura K."/>
            <person name="Barry K."/>
            <person name="Labutti K."/>
            <person name="Kuo R."/>
            <person name="Ohm R.A."/>
            <person name="Bhattacharya S.S."/>
            <person name="Shirouzu T."/>
            <person name="Yoshinaga Y."/>
            <person name="Martin F.M."/>
            <person name="Grigoriev I.V."/>
            <person name="Hibbett D.S."/>
        </authorList>
    </citation>
    <scope>NUCLEOTIDE SEQUENCE [LARGE SCALE GENOMIC DNA]</scope>
    <source>
        <strain evidence="1 2">HHB12733</strain>
    </source>
</reference>
<dbReference type="SUPFAM" id="SSF52047">
    <property type="entry name" value="RNI-like"/>
    <property type="match status" value="1"/>
</dbReference>
<protein>
    <recommendedName>
        <fullName evidence="3">F-box domain-containing protein</fullName>
    </recommendedName>
</protein>
<evidence type="ECO:0000313" key="1">
    <source>
        <dbReference type="EMBL" id="KZT50292.1"/>
    </source>
</evidence>
<keyword evidence="2" id="KW-1185">Reference proteome</keyword>
<dbReference type="InterPro" id="IPR032675">
    <property type="entry name" value="LRR_dom_sf"/>
</dbReference>
<dbReference type="AlphaFoldDB" id="A0A165C611"/>
<evidence type="ECO:0000313" key="2">
    <source>
        <dbReference type="Proteomes" id="UP000076842"/>
    </source>
</evidence>
<accession>A0A165C611</accession>
<dbReference type="InParanoid" id="A0A165C611"/>
<dbReference type="OrthoDB" id="423607at2759"/>
<dbReference type="Gene3D" id="3.80.10.10">
    <property type="entry name" value="Ribonuclease Inhibitor"/>
    <property type="match status" value="1"/>
</dbReference>
<organism evidence="1 2">
    <name type="scientific">Calocera cornea HHB12733</name>
    <dbReference type="NCBI Taxonomy" id="1353952"/>
    <lineage>
        <taxon>Eukaryota</taxon>
        <taxon>Fungi</taxon>
        <taxon>Dikarya</taxon>
        <taxon>Basidiomycota</taxon>
        <taxon>Agaricomycotina</taxon>
        <taxon>Dacrymycetes</taxon>
        <taxon>Dacrymycetales</taxon>
        <taxon>Dacrymycetaceae</taxon>
        <taxon>Calocera</taxon>
    </lineage>
</organism>
<name>A0A165C611_9BASI</name>
<proteinExistence type="predicted"/>